<keyword evidence="1" id="KW-1133">Transmembrane helix</keyword>
<dbReference type="InterPro" id="IPR029044">
    <property type="entry name" value="Nucleotide-diphossugar_trans"/>
</dbReference>
<evidence type="ECO:0000256" key="1">
    <source>
        <dbReference type="SAM" id="Phobius"/>
    </source>
</evidence>
<dbReference type="InterPro" id="IPR001173">
    <property type="entry name" value="Glyco_trans_2-like"/>
</dbReference>
<evidence type="ECO:0000313" key="3">
    <source>
        <dbReference type="EMBL" id="EDP95123.1"/>
    </source>
</evidence>
<dbReference type="EMBL" id="ABIB01000010">
    <property type="protein sequence ID" value="EDP95123.1"/>
    <property type="molecule type" value="Genomic_DNA"/>
</dbReference>
<feature type="domain" description="Glycosyltransferase 2-like" evidence="2">
    <location>
        <begin position="13"/>
        <end position="173"/>
    </location>
</feature>
<reference evidence="3 4" key="1">
    <citation type="journal article" date="2011" name="J. Bacteriol.">
        <title>Genome sequence of the algicidal bacterium Kordia algicida OT-1.</title>
        <authorList>
            <person name="Lee H.S."/>
            <person name="Kang S.G."/>
            <person name="Kwon K.K."/>
            <person name="Lee J.H."/>
            <person name="Kim S.J."/>
        </authorList>
    </citation>
    <scope>NUCLEOTIDE SEQUENCE [LARGE SCALE GENOMIC DNA]</scope>
    <source>
        <strain evidence="3 4">OT-1</strain>
    </source>
</reference>
<name>A9E4V7_9FLAO</name>
<dbReference type="Pfam" id="PF00535">
    <property type="entry name" value="Glycos_transf_2"/>
    <property type="match status" value="1"/>
</dbReference>
<evidence type="ECO:0000313" key="4">
    <source>
        <dbReference type="Proteomes" id="UP000002945"/>
    </source>
</evidence>
<dbReference type="eggNOG" id="COG1215">
    <property type="taxonomic scope" value="Bacteria"/>
</dbReference>
<dbReference type="Proteomes" id="UP000002945">
    <property type="component" value="Unassembled WGS sequence"/>
</dbReference>
<proteinExistence type="predicted"/>
<dbReference type="HOGENOM" id="CLU_025996_19_1_10"/>
<keyword evidence="4" id="KW-1185">Reference proteome</keyword>
<gene>
    <name evidence="3" type="ORF">KAOT1_06557</name>
</gene>
<keyword evidence="1" id="KW-0812">Transmembrane</keyword>
<dbReference type="PANTHER" id="PTHR22916:SF64">
    <property type="entry name" value="TRANSFERASE, PUTATIVE-RELATED"/>
    <property type="match status" value="1"/>
</dbReference>
<dbReference type="Gene3D" id="3.90.550.10">
    <property type="entry name" value="Spore Coat Polysaccharide Biosynthesis Protein SpsA, Chain A"/>
    <property type="match status" value="1"/>
</dbReference>
<keyword evidence="1" id="KW-0472">Membrane</keyword>
<dbReference type="AlphaFoldDB" id="A9E4V7"/>
<feature type="transmembrane region" description="Helical" evidence="1">
    <location>
        <begin position="247"/>
        <end position="267"/>
    </location>
</feature>
<dbReference type="PANTHER" id="PTHR22916">
    <property type="entry name" value="GLYCOSYLTRANSFERASE"/>
    <property type="match status" value="1"/>
</dbReference>
<organism evidence="3 4">
    <name type="scientific">Kordia algicida OT-1</name>
    <dbReference type="NCBI Taxonomy" id="391587"/>
    <lineage>
        <taxon>Bacteria</taxon>
        <taxon>Pseudomonadati</taxon>
        <taxon>Bacteroidota</taxon>
        <taxon>Flavobacteriia</taxon>
        <taxon>Flavobacteriales</taxon>
        <taxon>Flavobacteriaceae</taxon>
        <taxon>Kordia</taxon>
    </lineage>
</organism>
<dbReference type="STRING" id="391587.KAOT1_06557"/>
<protein>
    <submittedName>
        <fullName evidence="3">Glycosyltransferase</fullName>
    </submittedName>
</protein>
<comment type="caution">
    <text evidence="3">The sequence shown here is derived from an EMBL/GenBank/DDBJ whole genome shotgun (WGS) entry which is preliminary data.</text>
</comment>
<dbReference type="GO" id="GO:0016758">
    <property type="term" value="F:hexosyltransferase activity"/>
    <property type="evidence" value="ECO:0007669"/>
    <property type="project" value="UniProtKB-ARBA"/>
</dbReference>
<feature type="transmembrane region" description="Helical" evidence="1">
    <location>
        <begin position="298"/>
        <end position="318"/>
    </location>
</feature>
<dbReference type="SUPFAM" id="SSF53448">
    <property type="entry name" value="Nucleotide-diphospho-sugar transferases"/>
    <property type="match status" value="1"/>
</dbReference>
<accession>A9E4V7</accession>
<sequence length="342" mass="39108">MFAYICDMQIKFSIIVPVFNRPDEVAELLESISKQTFQDDFEVVIVEDGSSIPAEDIVNAYQDRLDISYYFKPNSGPGDSRNYGMQRAKGNYYLIFDSDCILPPQYLSEVSKALQKKYVACFGGPDAAHSSFTDIQKAISYAMTAFLTTGGIRGGKKAVNKFQPRSFNMGISKEAFEKTQGFGQIHPGEDPDLTIRIWNAGYETVLIPEAFVYHKRRISWEKFHIQVNKFGMVRPILNLWHPETAKITYWFPTVFCIGLLIAVFLSIFFTFHWFLIAYGVYFVAILLDALRTTKSIKIAFLSLVAVCIQFYGYGIGFLKSTIALKIFKQQPQKRFPKLFFKK</sequence>
<evidence type="ECO:0000259" key="2">
    <source>
        <dbReference type="Pfam" id="PF00535"/>
    </source>
</evidence>
<keyword evidence="3" id="KW-0808">Transferase</keyword>